<gene>
    <name evidence="1" type="ORF">OXU80_17965</name>
</gene>
<evidence type="ECO:0000313" key="2">
    <source>
        <dbReference type="Proteomes" id="UP001163223"/>
    </source>
</evidence>
<dbReference type="Proteomes" id="UP001163223">
    <property type="component" value="Chromosome"/>
</dbReference>
<evidence type="ECO:0000313" key="1">
    <source>
        <dbReference type="EMBL" id="WAJ26740.1"/>
    </source>
</evidence>
<accession>A0ACD4NIN7</accession>
<reference evidence="1" key="1">
    <citation type="submission" date="2022-11" db="EMBL/GenBank/DDBJ databases">
        <title>beta-Carotene-producing bacterium, Jeongeuplla avenae sp. nov., alleviates the salt stress of Arabidopsis seedlings.</title>
        <authorList>
            <person name="Jiang L."/>
            <person name="Lee J."/>
        </authorList>
    </citation>
    <scope>NUCLEOTIDE SEQUENCE</scope>
    <source>
        <strain evidence="1">DY_R2A_6</strain>
    </source>
</reference>
<protein>
    <submittedName>
        <fullName evidence="1">Circularly permuted type 2 ATP-grasp protein</fullName>
    </submittedName>
</protein>
<dbReference type="EMBL" id="CP113520">
    <property type="protein sequence ID" value="WAJ26740.1"/>
    <property type="molecule type" value="Genomic_DNA"/>
</dbReference>
<keyword evidence="2" id="KW-1185">Reference proteome</keyword>
<sequence length="815" mass="88238">MSIPVPTLPRPAHPAGGGARPPEALFGGYRAISSGYDEMLGRDGTVQPHYRPLISWLEGLPVGERDARFRSARQYLNEAGVFYRVYGDPERAGELREWPLAQPPLVIAQKEWVVLERGLVQRARLLEAALADLYGERTLIADGTLPAALLGRNPEFLRPLASQGRSGGSLLHFVAFDLGRGPDGRWWVLGDRTQAPSGAGFALENRVATSRAFPDLIGEMRIRRIAGFFSRFRDALYDLTGSAGRRIGLLTPGPHNETYFEHAYLARYLGMLLLEGGDLVVHGDRAEVRTVDGVQPIHILWRRLDADFADPLELFSGSRIGTPGLVRAVRAGNLKIVNALGSGLVEAKALLPFGQALARRLLGEDLALPVIATWWCGEESAAAFVRRHAGELALGSAFPRPAGSPPAPPDEAERLLALDGARIVGQEIARLSTAPVFEGGRLVPRPVTLRVFLARDADGWHVMPGGFARVADQGSGDPRNVSMQAGGRSMDVWIPGEAEERAVTLIGRPDERFQRRLPGALPARAADNLYWLGRYVERCEVGTRLLRLHAARRAASERSGPLDAHLARLLSALGIDVFSDAPAGGLADLATAAAATASRIRERFSPDGWRVLAELVEVIESLPADAPPDELMKLTSRCLTRLTGFTGLVNENMYQFAGWRFLSAGRRLERGQMTARITAALGGSDDPPEGALEALLEFADSRVTFRRRYSVSLSRLTVLDLVGLDPLNPRSIAYQVNGLGDLVSELPGSAEGQSLAPLARRIARLGVRLRTADAAEADAAFLERIAADLADVSDLLTAQYLLGSPGREGARIDTE</sequence>
<proteinExistence type="predicted"/>
<name>A0ACD4NIN7_9HYPH</name>
<organism evidence="1 2">
    <name type="scientific">Antarcticirhabdus aurantiaca</name>
    <dbReference type="NCBI Taxonomy" id="2606717"/>
    <lineage>
        <taxon>Bacteria</taxon>
        <taxon>Pseudomonadati</taxon>
        <taxon>Pseudomonadota</taxon>
        <taxon>Alphaproteobacteria</taxon>
        <taxon>Hyphomicrobiales</taxon>
        <taxon>Aurantimonadaceae</taxon>
        <taxon>Antarcticirhabdus</taxon>
    </lineage>
</organism>